<gene>
    <name evidence="1" type="ORF">IZO911_LOCUS70</name>
    <name evidence="2" type="ORF">KXQ929_LOCUS30086</name>
</gene>
<evidence type="ECO:0000313" key="2">
    <source>
        <dbReference type="EMBL" id="CAF4027680.1"/>
    </source>
</evidence>
<dbReference type="Proteomes" id="UP000663868">
    <property type="component" value="Unassembled WGS sequence"/>
</dbReference>
<sequence length="217" mass="24874">MLSTLKQACRTSCVMCDLPTNSTLCETCESETREDFYLLLLTKLKDESDNYSDLQAKCFDIQDAIDYYSIPDTISTIFDQTIHVVDEQAVELLQQQTTISKDDVVPVEVAGDGDCLFHTIRIFYPTISMDELRARCICELCTHEQYYETIKTKMNFDLVDDESVQDHVLRILNNHQYTGVLTFAALSTIIQQPIESIYPSVNENDEYCKLLNTTFIP</sequence>
<dbReference type="Gene3D" id="3.90.70.80">
    <property type="match status" value="1"/>
</dbReference>
<name>A0A813M6F3_9BILA</name>
<dbReference type="EMBL" id="CAJNOE010000001">
    <property type="protein sequence ID" value="CAF0711921.1"/>
    <property type="molecule type" value="Genomic_DNA"/>
</dbReference>
<dbReference type="EMBL" id="CAJOBB010003215">
    <property type="protein sequence ID" value="CAF4027680.1"/>
    <property type="molecule type" value="Genomic_DNA"/>
</dbReference>
<dbReference type="Proteomes" id="UP000663860">
    <property type="component" value="Unassembled WGS sequence"/>
</dbReference>
<accession>A0A813M6F3</accession>
<evidence type="ECO:0000313" key="3">
    <source>
        <dbReference type="Proteomes" id="UP000663860"/>
    </source>
</evidence>
<evidence type="ECO:0000313" key="1">
    <source>
        <dbReference type="EMBL" id="CAF0711921.1"/>
    </source>
</evidence>
<dbReference type="AlphaFoldDB" id="A0A813M6F3"/>
<proteinExistence type="predicted"/>
<evidence type="ECO:0008006" key="4">
    <source>
        <dbReference type="Google" id="ProtNLM"/>
    </source>
</evidence>
<reference evidence="1" key="1">
    <citation type="submission" date="2021-02" db="EMBL/GenBank/DDBJ databases">
        <authorList>
            <person name="Nowell W R."/>
        </authorList>
    </citation>
    <scope>NUCLEOTIDE SEQUENCE</scope>
</reference>
<protein>
    <recommendedName>
        <fullName evidence="4">OTU domain-containing protein</fullName>
    </recommendedName>
</protein>
<organism evidence="1 3">
    <name type="scientific">Adineta steineri</name>
    <dbReference type="NCBI Taxonomy" id="433720"/>
    <lineage>
        <taxon>Eukaryota</taxon>
        <taxon>Metazoa</taxon>
        <taxon>Spiralia</taxon>
        <taxon>Gnathifera</taxon>
        <taxon>Rotifera</taxon>
        <taxon>Eurotatoria</taxon>
        <taxon>Bdelloidea</taxon>
        <taxon>Adinetida</taxon>
        <taxon>Adinetidae</taxon>
        <taxon>Adineta</taxon>
    </lineage>
</organism>
<comment type="caution">
    <text evidence="1">The sequence shown here is derived from an EMBL/GenBank/DDBJ whole genome shotgun (WGS) entry which is preliminary data.</text>
</comment>